<feature type="transmembrane region" description="Helical" evidence="8">
    <location>
        <begin position="118"/>
        <end position="140"/>
    </location>
</feature>
<feature type="transmembrane region" description="Helical" evidence="8">
    <location>
        <begin position="263"/>
        <end position="286"/>
    </location>
</feature>
<dbReference type="PANTHER" id="PTHR23513">
    <property type="entry name" value="INTEGRAL MEMBRANE EFFLUX PROTEIN-RELATED"/>
    <property type="match status" value="1"/>
</dbReference>
<keyword evidence="4 8" id="KW-0812">Transmembrane</keyword>
<keyword evidence="3" id="KW-1003">Cell membrane</keyword>
<dbReference type="InterPro" id="IPR036259">
    <property type="entry name" value="MFS_trans_sf"/>
</dbReference>
<keyword evidence="5 8" id="KW-1133">Transmembrane helix</keyword>
<feature type="transmembrane region" description="Helical" evidence="8">
    <location>
        <begin position="293"/>
        <end position="313"/>
    </location>
</feature>
<evidence type="ECO:0000256" key="6">
    <source>
        <dbReference type="ARBA" id="ARBA00023136"/>
    </source>
</evidence>
<proteinExistence type="predicted"/>
<name>A0ABW3VX42_9ACTN</name>
<accession>A0ABW3VX42</accession>
<dbReference type="Proteomes" id="UP001597229">
    <property type="component" value="Unassembled WGS sequence"/>
</dbReference>
<keyword evidence="6 8" id="KW-0472">Membrane</keyword>
<dbReference type="EMBL" id="JBHTLX010000007">
    <property type="protein sequence ID" value="MFD1247279.1"/>
    <property type="molecule type" value="Genomic_DNA"/>
</dbReference>
<evidence type="ECO:0000256" key="2">
    <source>
        <dbReference type="ARBA" id="ARBA00022448"/>
    </source>
</evidence>
<dbReference type="Pfam" id="PF05977">
    <property type="entry name" value="MFS_3"/>
    <property type="match status" value="1"/>
</dbReference>
<gene>
    <name evidence="9" type="ORF">ACFQ3F_05725</name>
</gene>
<evidence type="ECO:0000256" key="5">
    <source>
        <dbReference type="ARBA" id="ARBA00022989"/>
    </source>
</evidence>
<feature type="transmembrane region" description="Helical" evidence="8">
    <location>
        <begin position="26"/>
        <end position="49"/>
    </location>
</feature>
<evidence type="ECO:0000256" key="4">
    <source>
        <dbReference type="ARBA" id="ARBA00022692"/>
    </source>
</evidence>
<evidence type="ECO:0000256" key="7">
    <source>
        <dbReference type="SAM" id="MobiDB-lite"/>
    </source>
</evidence>
<feature type="transmembrane region" description="Helical" evidence="8">
    <location>
        <begin position="387"/>
        <end position="407"/>
    </location>
</feature>
<feature type="transmembrane region" description="Helical" evidence="8">
    <location>
        <begin position="235"/>
        <end position="257"/>
    </location>
</feature>
<feature type="transmembrane region" description="Helical" evidence="8">
    <location>
        <begin position="181"/>
        <end position="201"/>
    </location>
</feature>
<feature type="transmembrane region" description="Helical" evidence="8">
    <location>
        <begin position="319"/>
        <end position="344"/>
    </location>
</feature>
<evidence type="ECO:0000313" key="9">
    <source>
        <dbReference type="EMBL" id="MFD1247279.1"/>
    </source>
</evidence>
<feature type="transmembrane region" description="Helical" evidence="8">
    <location>
        <begin position="55"/>
        <end position="77"/>
    </location>
</feature>
<dbReference type="PANTHER" id="PTHR23513:SF11">
    <property type="entry name" value="STAPHYLOFERRIN A TRANSPORTER"/>
    <property type="match status" value="1"/>
</dbReference>
<dbReference type="InterPro" id="IPR010290">
    <property type="entry name" value="TM_effector"/>
</dbReference>
<sequence length="538" mass="55766">MVSEAAARPVVATGPGVALRVRLFRLLIGVQLVNAIAVWVHVVGVQWLLTERGESAVVVALAPAAMSLPFIVLALPVGVVVSHGPRRRMLGCAVAVSGLASAVAALLVLVGADHAAPLLLTVLTVGAALVVVGVAWQSLLPEVVPRAAVPSAAMVDGAVFNIARAVGPLTAGLILGASRPSLLFVAVTALFAAAALLLLAAGPAGVRRPPRTESIGAAVRGALWFVRHSPWTRGLLLRMVLFGLPASALWALVSLAVHDLMGLGAAGFGIAMGLLGVGAVTAALALGRVRARLPAHLFVGLLAAGYAANLLALGLVRELWLLVPFLLLGGVGWVAVQSTWMMLAHQALPDWVRPRVIALVLMLFQGSQAIGALVWGAAADLLGVDRALWLAAAVLLAYTGWLALGGLRSSAGIEPEPAVPDPALATLVEQAADGELVVRYVYAVPGAELPAFEQAMGELRLSRLRLGAGSWSLAPDPATPGQYVETYRVRDRALLLEQETTRLTVPERRLRDAVRAVSTRTSGPLLTSARPDRSGGGR</sequence>
<dbReference type="CDD" id="cd06173">
    <property type="entry name" value="MFS_MefA_like"/>
    <property type="match status" value="1"/>
</dbReference>
<dbReference type="SUPFAM" id="SSF103473">
    <property type="entry name" value="MFS general substrate transporter"/>
    <property type="match status" value="1"/>
</dbReference>
<dbReference type="RefSeq" id="WP_367921587.1">
    <property type="nucleotide sequence ID" value="NZ_BAABAC010000045.1"/>
</dbReference>
<protein>
    <submittedName>
        <fullName evidence="9">MFS transporter</fullName>
    </submittedName>
</protein>
<comment type="subcellular location">
    <subcellularLocation>
        <location evidence="1">Cell membrane</location>
        <topology evidence="1">Multi-pass membrane protein</topology>
    </subcellularLocation>
</comment>
<dbReference type="Gene3D" id="1.20.1250.20">
    <property type="entry name" value="MFS general substrate transporter like domains"/>
    <property type="match status" value="1"/>
</dbReference>
<evidence type="ECO:0000256" key="3">
    <source>
        <dbReference type="ARBA" id="ARBA00022475"/>
    </source>
</evidence>
<comment type="caution">
    <text evidence="9">The sequence shown here is derived from an EMBL/GenBank/DDBJ whole genome shotgun (WGS) entry which is preliminary data.</text>
</comment>
<feature type="transmembrane region" description="Helical" evidence="8">
    <location>
        <begin position="89"/>
        <end position="112"/>
    </location>
</feature>
<keyword evidence="2" id="KW-0813">Transport</keyword>
<evidence type="ECO:0000256" key="1">
    <source>
        <dbReference type="ARBA" id="ARBA00004651"/>
    </source>
</evidence>
<feature type="region of interest" description="Disordered" evidence="7">
    <location>
        <begin position="514"/>
        <end position="538"/>
    </location>
</feature>
<keyword evidence="10" id="KW-1185">Reference proteome</keyword>
<feature type="transmembrane region" description="Helical" evidence="8">
    <location>
        <begin position="356"/>
        <end position="375"/>
    </location>
</feature>
<evidence type="ECO:0000256" key="8">
    <source>
        <dbReference type="SAM" id="Phobius"/>
    </source>
</evidence>
<reference evidence="10" key="1">
    <citation type="journal article" date="2019" name="Int. J. Syst. Evol. Microbiol.">
        <title>The Global Catalogue of Microorganisms (GCM) 10K type strain sequencing project: providing services to taxonomists for standard genome sequencing and annotation.</title>
        <authorList>
            <consortium name="The Broad Institute Genomics Platform"/>
            <consortium name="The Broad Institute Genome Sequencing Center for Infectious Disease"/>
            <person name="Wu L."/>
            <person name="Ma J."/>
        </authorList>
    </citation>
    <scope>NUCLEOTIDE SEQUENCE [LARGE SCALE GENOMIC DNA]</scope>
    <source>
        <strain evidence="10">CCUG 52478</strain>
    </source>
</reference>
<organism evidence="9 10">
    <name type="scientific">Nocardioides ginsengisoli</name>
    <dbReference type="NCBI Taxonomy" id="363868"/>
    <lineage>
        <taxon>Bacteria</taxon>
        <taxon>Bacillati</taxon>
        <taxon>Actinomycetota</taxon>
        <taxon>Actinomycetes</taxon>
        <taxon>Propionibacteriales</taxon>
        <taxon>Nocardioidaceae</taxon>
        <taxon>Nocardioides</taxon>
    </lineage>
</organism>
<evidence type="ECO:0000313" key="10">
    <source>
        <dbReference type="Proteomes" id="UP001597229"/>
    </source>
</evidence>